<dbReference type="Proteomes" id="UP001610063">
    <property type="component" value="Unassembled WGS sequence"/>
</dbReference>
<evidence type="ECO:0000256" key="2">
    <source>
        <dbReference type="ARBA" id="ARBA00022670"/>
    </source>
</evidence>
<feature type="domain" description="Peptidase S9A N-terminal" evidence="6">
    <location>
        <begin position="30"/>
        <end position="429"/>
    </location>
</feature>
<sequence length="704" mass="80761">MLRLPYLPSLLLSSIILTSFSINSQSLEYPPTIKRPTINEYHGYQVMDEYQWLEEIDRPEVRIWVEAQNDVSQKHLRKLANRNNTINMLNEYMLQKKRWTTYANINFSSNHESNYRLFYDDDLSAPSIYYRERSFNDYRVLVDPKFISNSDRIVIENFAPSKDDRYLAYLYSRNGSDWREIKIQSTEGSVSPPEILTGVKFSNVSWLNNGFFYKKYQQGAITDQTLDSEVYYHRLFTEQEDDSLVFKTNSPYDDFQLSGTYQQDMYVLEIHNPIKNQYSYLYFDPTSDIKAFRPLHYKVNYSLEFIDFKHGHFFMEATIHNKSQVITFTAQKPLEIRRVTPEYEDAQITGYELMDDKIVVSYQALSKPFMTVVDLEGNVLKEVDLPGGVSVSNMSYQKASGDFIFLLQSFTIPPVVCKLDLNNYDYSVVERTGVNFDFQSFKFSTQYFPSKDGTMIPIFIVYKNELKKDGKTPFLLSAYGGFGVISNPHYDPGIIYFIEQGGAFAFVHARGGGELGFDWWKNGRLDQKQNTFDDVIAAAEYLIDEKHTQPAKLGFIGSSNGGLVAGAVLTQRPELFGAVVIKVGVLDMLRYERFTVGPKWVKEFGSASDSLQFLNLASYSPYHNLKEGIEYPPTLLVTAHTDDRVPPLHSFKFAAALQGLSGSNPALLWTQQGTGHSGAANVSEKVENKAFVYGFLHEHLLRKD</sequence>
<accession>A0ABW7N4Y5</accession>
<evidence type="ECO:0000313" key="8">
    <source>
        <dbReference type="Proteomes" id="UP001610063"/>
    </source>
</evidence>
<evidence type="ECO:0000313" key="7">
    <source>
        <dbReference type="EMBL" id="MFH6982506.1"/>
    </source>
</evidence>
<dbReference type="PANTHER" id="PTHR42881:SF13">
    <property type="entry name" value="PROLYL ENDOPEPTIDASE"/>
    <property type="match status" value="1"/>
</dbReference>
<dbReference type="Gene3D" id="2.130.10.120">
    <property type="entry name" value="Prolyl oligopeptidase, N-terminal domain"/>
    <property type="match status" value="1"/>
</dbReference>
<dbReference type="InterPro" id="IPR001375">
    <property type="entry name" value="Peptidase_S9_cat"/>
</dbReference>
<evidence type="ECO:0000256" key="1">
    <source>
        <dbReference type="ARBA" id="ARBA00005228"/>
    </source>
</evidence>
<dbReference type="SUPFAM" id="SSF53474">
    <property type="entry name" value="alpha/beta-Hydrolases"/>
    <property type="match status" value="1"/>
</dbReference>
<comment type="caution">
    <text evidence="7">The sequence shown here is derived from an EMBL/GenBank/DDBJ whole genome shotgun (WGS) entry which is preliminary data.</text>
</comment>
<dbReference type="Gene3D" id="3.40.50.1820">
    <property type="entry name" value="alpha/beta hydrolase"/>
    <property type="match status" value="1"/>
</dbReference>
<evidence type="ECO:0000256" key="3">
    <source>
        <dbReference type="ARBA" id="ARBA00022801"/>
    </source>
</evidence>
<keyword evidence="3" id="KW-0378">Hydrolase</keyword>
<proteinExistence type="inferred from homology"/>
<keyword evidence="4" id="KW-0720">Serine protease</keyword>
<dbReference type="InterPro" id="IPR051167">
    <property type="entry name" value="Prolyl_oligopep/macrocyclase"/>
</dbReference>
<gene>
    <name evidence="7" type="ORF">ACHKAR_03605</name>
</gene>
<dbReference type="EMBL" id="JBIPKE010000012">
    <property type="protein sequence ID" value="MFH6982506.1"/>
    <property type="molecule type" value="Genomic_DNA"/>
</dbReference>
<dbReference type="Pfam" id="PF00326">
    <property type="entry name" value="Peptidase_S9"/>
    <property type="match status" value="1"/>
</dbReference>
<dbReference type="InterPro" id="IPR023302">
    <property type="entry name" value="Pept_S9A_N"/>
</dbReference>
<reference evidence="7 8" key="1">
    <citation type="journal article" date="2013" name="Int. J. Syst. Evol. Microbiol.">
        <title>Marinoscillum luteum sp. nov., isolated from marine sediment.</title>
        <authorList>
            <person name="Cha I.T."/>
            <person name="Park S.J."/>
            <person name="Kim S.J."/>
            <person name="Kim J.G."/>
            <person name="Jung M.Y."/>
            <person name="Shin K.S."/>
            <person name="Kwon K.K."/>
            <person name="Yang S.H."/>
            <person name="Seo Y.S."/>
            <person name="Rhee S.K."/>
        </authorList>
    </citation>
    <scope>NUCLEOTIDE SEQUENCE [LARGE SCALE GENOMIC DNA]</scope>
    <source>
        <strain evidence="7 8">KCTC 23939</strain>
    </source>
</reference>
<dbReference type="PROSITE" id="PS00708">
    <property type="entry name" value="PRO_ENDOPEP_SER"/>
    <property type="match status" value="1"/>
</dbReference>
<evidence type="ECO:0000259" key="6">
    <source>
        <dbReference type="Pfam" id="PF02897"/>
    </source>
</evidence>
<name>A0ABW7N4Y5_9BACT</name>
<comment type="similarity">
    <text evidence="1">Belongs to the peptidase S9A family.</text>
</comment>
<feature type="domain" description="Peptidase S9 prolyl oligopeptidase catalytic" evidence="5">
    <location>
        <begin position="490"/>
        <end position="700"/>
    </location>
</feature>
<protein>
    <submittedName>
        <fullName evidence="7">Prolyl oligopeptidase family serine peptidase</fullName>
    </submittedName>
</protein>
<dbReference type="PANTHER" id="PTHR42881">
    <property type="entry name" value="PROLYL ENDOPEPTIDASE"/>
    <property type="match status" value="1"/>
</dbReference>
<dbReference type="InterPro" id="IPR029058">
    <property type="entry name" value="AB_hydrolase_fold"/>
</dbReference>
<evidence type="ECO:0000256" key="4">
    <source>
        <dbReference type="ARBA" id="ARBA00022825"/>
    </source>
</evidence>
<keyword evidence="8" id="KW-1185">Reference proteome</keyword>
<dbReference type="InterPro" id="IPR002471">
    <property type="entry name" value="Pept_S9_AS"/>
</dbReference>
<keyword evidence="2" id="KW-0645">Protease</keyword>
<organism evidence="7 8">
    <name type="scientific">Marinoscillum luteum</name>
    <dbReference type="NCBI Taxonomy" id="861051"/>
    <lineage>
        <taxon>Bacteria</taxon>
        <taxon>Pseudomonadati</taxon>
        <taxon>Bacteroidota</taxon>
        <taxon>Cytophagia</taxon>
        <taxon>Cytophagales</taxon>
        <taxon>Reichenbachiellaceae</taxon>
        <taxon>Marinoscillum</taxon>
    </lineage>
</organism>
<dbReference type="SUPFAM" id="SSF50993">
    <property type="entry name" value="Peptidase/esterase 'gauge' domain"/>
    <property type="match status" value="1"/>
</dbReference>
<dbReference type="InterPro" id="IPR002470">
    <property type="entry name" value="Peptidase_S9A"/>
</dbReference>
<dbReference type="PRINTS" id="PR00862">
    <property type="entry name" value="PROLIGOPTASE"/>
</dbReference>
<dbReference type="Pfam" id="PF02897">
    <property type="entry name" value="Peptidase_S9_N"/>
    <property type="match status" value="1"/>
</dbReference>
<dbReference type="RefSeq" id="WP_395416203.1">
    <property type="nucleotide sequence ID" value="NZ_JBIPKE010000012.1"/>
</dbReference>
<evidence type="ECO:0000259" key="5">
    <source>
        <dbReference type="Pfam" id="PF00326"/>
    </source>
</evidence>